<comment type="function">
    <text evidence="1 4">Catalyzes the insertion of molybdate into adenylated molybdopterin with the concomitant release of AMP.</text>
</comment>
<dbReference type="Gene3D" id="3.90.105.10">
    <property type="entry name" value="Molybdopterin biosynthesis moea protein, domain 2"/>
    <property type="match status" value="1"/>
</dbReference>
<dbReference type="SMART" id="SM00852">
    <property type="entry name" value="MoCF_biosynth"/>
    <property type="match status" value="1"/>
</dbReference>
<evidence type="ECO:0000313" key="7">
    <source>
        <dbReference type="Proteomes" id="UP000319817"/>
    </source>
</evidence>
<dbReference type="UniPathway" id="UPA00344"/>
<dbReference type="GO" id="GO:0005829">
    <property type="term" value="C:cytosol"/>
    <property type="evidence" value="ECO:0007669"/>
    <property type="project" value="TreeGrafter"/>
</dbReference>
<dbReference type="OrthoDB" id="9804758at2"/>
<accession>A0A517NN21</accession>
<dbReference type="InterPro" id="IPR036135">
    <property type="entry name" value="MoeA_linker/N_sf"/>
</dbReference>
<dbReference type="GO" id="GO:0061599">
    <property type="term" value="F:molybdopterin molybdotransferase activity"/>
    <property type="evidence" value="ECO:0007669"/>
    <property type="project" value="UniProtKB-UniRule"/>
</dbReference>
<dbReference type="EMBL" id="CP036526">
    <property type="protein sequence ID" value="QDT08493.1"/>
    <property type="molecule type" value="Genomic_DNA"/>
</dbReference>
<keyword evidence="4" id="KW-0460">Magnesium</keyword>
<dbReference type="InterPro" id="IPR036688">
    <property type="entry name" value="MoeA_C_domain_IV_sf"/>
</dbReference>
<dbReference type="PANTHER" id="PTHR10192">
    <property type="entry name" value="MOLYBDOPTERIN BIOSYNTHESIS PROTEIN"/>
    <property type="match status" value="1"/>
</dbReference>
<dbReference type="Pfam" id="PF00994">
    <property type="entry name" value="MoCF_biosynth"/>
    <property type="match status" value="1"/>
</dbReference>
<protein>
    <recommendedName>
        <fullName evidence="4">Molybdopterin molybdenumtransferase</fullName>
        <ecNumber evidence="4">2.10.1.1</ecNumber>
    </recommendedName>
</protein>
<keyword evidence="7" id="KW-1185">Reference proteome</keyword>
<dbReference type="Gene3D" id="2.170.190.11">
    <property type="entry name" value="Molybdopterin biosynthesis moea protein, domain 3"/>
    <property type="match status" value="1"/>
</dbReference>
<dbReference type="GO" id="GO:0006777">
    <property type="term" value="P:Mo-molybdopterin cofactor biosynthetic process"/>
    <property type="evidence" value="ECO:0007669"/>
    <property type="project" value="UniProtKB-UniRule"/>
</dbReference>
<dbReference type="InterPro" id="IPR001453">
    <property type="entry name" value="MoaB/Mog_dom"/>
</dbReference>
<feature type="domain" description="MoaB/Mog" evidence="5">
    <location>
        <begin position="175"/>
        <end position="316"/>
    </location>
</feature>
<dbReference type="Proteomes" id="UP000319817">
    <property type="component" value="Chromosome"/>
</dbReference>
<dbReference type="SUPFAM" id="SSF63882">
    <property type="entry name" value="MoeA N-terminal region -like"/>
    <property type="match status" value="1"/>
</dbReference>
<gene>
    <name evidence="6" type="primary">moeA</name>
    <name evidence="6" type="ORF">K239x_04320</name>
</gene>
<keyword evidence="4" id="KW-0501">Molybdenum cofactor biosynthesis</keyword>
<dbReference type="InterPro" id="IPR036425">
    <property type="entry name" value="MoaB/Mog-like_dom_sf"/>
</dbReference>
<evidence type="ECO:0000313" key="6">
    <source>
        <dbReference type="EMBL" id="QDT08493.1"/>
    </source>
</evidence>
<dbReference type="Gene3D" id="3.40.980.10">
    <property type="entry name" value="MoaB/Mog-like domain"/>
    <property type="match status" value="1"/>
</dbReference>
<dbReference type="RefSeq" id="WP_145416027.1">
    <property type="nucleotide sequence ID" value="NZ_CP036526.1"/>
</dbReference>
<organism evidence="6 7">
    <name type="scientific">Stieleria marina</name>
    <dbReference type="NCBI Taxonomy" id="1930275"/>
    <lineage>
        <taxon>Bacteria</taxon>
        <taxon>Pseudomonadati</taxon>
        <taxon>Planctomycetota</taxon>
        <taxon>Planctomycetia</taxon>
        <taxon>Pirellulales</taxon>
        <taxon>Pirellulaceae</taxon>
        <taxon>Stieleria</taxon>
    </lineage>
</organism>
<evidence type="ECO:0000256" key="2">
    <source>
        <dbReference type="ARBA" id="ARBA00010763"/>
    </source>
</evidence>
<reference evidence="6 7" key="1">
    <citation type="submission" date="2019-02" db="EMBL/GenBank/DDBJ databases">
        <title>Deep-cultivation of Planctomycetes and their phenomic and genomic characterization uncovers novel biology.</title>
        <authorList>
            <person name="Wiegand S."/>
            <person name="Jogler M."/>
            <person name="Boedeker C."/>
            <person name="Pinto D."/>
            <person name="Vollmers J."/>
            <person name="Rivas-Marin E."/>
            <person name="Kohn T."/>
            <person name="Peeters S.H."/>
            <person name="Heuer A."/>
            <person name="Rast P."/>
            <person name="Oberbeckmann S."/>
            <person name="Bunk B."/>
            <person name="Jeske O."/>
            <person name="Meyerdierks A."/>
            <person name="Storesund J.E."/>
            <person name="Kallscheuer N."/>
            <person name="Luecker S."/>
            <person name="Lage O.M."/>
            <person name="Pohl T."/>
            <person name="Merkel B.J."/>
            <person name="Hornburger P."/>
            <person name="Mueller R.-W."/>
            <person name="Bruemmer F."/>
            <person name="Labrenz M."/>
            <person name="Spormann A.M."/>
            <person name="Op den Camp H."/>
            <person name="Overmann J."/>
            <person name="Amann R."/>
            <person name="Jetten M.S.M."/>
            <person name="Mascher T."/>
            <person name="Medema M.H."/>
            <person name="Devos D.P."/>
            <person name="Kaster A.-K."/>
            <person name="Ovreas L."/>
            <person name="Rohde M."/>
            <person name="Galperin M.Y."/>
            <person name="Jogler C."/>
        </authorList>
    </citation>
    <scope>NUCLEOTIDE SEQUENCE [LARGE SCALE GENOMIC DNA]</scope>
    <source>
        <strain evidence="6 7">K23_9</strain>
    </source>
</reference>
<dbReference type="AlphaFoldDB" id="A0A517NN21"/>
<dbReference type="PANTHER" id="PTHR10192:SF5">
    <property type="entry name" value="GEPHYRIN"/>
    <property type="match status" value="1"/>
</dbReference>
<dbReference type="Pfam" id="PF03453">
    <property type="entry name" value="MoeA_N"/>
    <property type="match status" value="1"/>
</dbReference>
<dbReference type="NCBIfam" id="TIGR00177">
    <property type="entry name" value="molyb_syn"/>
    <property type="match status" value="1"/>
</dbReference>
<sequence length="395" mass="41692">MKNPAEAIRELANQLAVVKARLNADDCTGRVLADDVVADRDSPAADVSAMDGYAIRLADLSDQNTVAVTGEAAAGEKPPSMQSDGVVRIFTGAIVPDQCEAVVKREDTEESDGSIRFRQSAMQTQAGDNIRRAGENAKGGSTVLSAGVRITAAHRATMANFGADRVSVFAPVRVTVITTGDEVGKFDDAAPQPWQLRNSNQSSIASLLSQPAWIKHVASVHAVDDREQLAQTLTTALTDSDAVILTGGVSMGDYDYVPEIVRQVGGEVVFHGLPVRPGKPILGAATADGKLIVGLPGNPVSATIGCHRFAMPLLAKMSGQKNWRSNCPVVHLSNAGSKTIPLHWMRLVRLIDHGVAEPVQSLGSGDLVSLGQSTGYVELPPGETGNGPWPYYAWS</sequence>
<dbReference type="CDD" id="cd00887">
    <property type="entry name" value="MoeA"/>
    <property type="match status" value="1"/>
</dbReference>
<evidence type="ECO:0000256" key="3">
    <source>
        <dbReference type="ARBA" id="ARBA00047317"/>
    </source>
</evidence>
<dbReference type="SUPFAM" id="SSF53218">
    <property type="entry name" value="Molybdenum cofactor biosynthesis proteins"/>
    <property type="match status" value="1"/>
</dbReference>
<proteinExistence type="inferred from homology"/>
<evidence type="ECO:0000259" key="5">
    <source>
        <dbReference type="SMART" id="SM00852"/>
    </source>
</evidence>
<keyword evidence="4" id="KW-0479">Metal-binding</keyword>
<dbReference type="EC" id="2.10.1.1" evidence="4"/>
<comment type="pathway">
    <text evidence="4">Cofactor biosynthesis; molybdopterin biosynthesis.</text>
</comment>
<comment type="similarity">
    <text evidence="2 4">Belongs to the MoeA family.</text>
</comment>
<keyword evidence="4" id="KW-0500">Molybdenum</keyword>
<dbReference type="GO" id="GO:0046872">
    <property type="term" value="F:metal ion binding"/>
    <property type="evidence" value="ECO:0007669"/>
    <property type="project" value="UniProtKB-UniRule"/>
</dbReference>
<name>A0A517NN21_9BACT</name>
<evidence type="ECO:0000256" key="1">
    <source>
        <dbReference type="ARBA" id="ARBA00002901"/>
    </source>
</evidence>
<dbReference type="Gene3D" id="2.40.340.10">
    <property type="entry name" value="MoeA, C-terminal, domain IV"/>
    <property type="match status" value="1"/>
</dbReference>
<keyword evidence="4 6" id="KW-0808">Transferase</keyword>
<dbReference type="InterPro" id="IPR005110">
    <property type="entry name" value="MoeA_linker/N"/>
</dbReference>
<comment type="catalytic activity">
    <reaction evidence="3">
        <text>adenylyl-molybdopterin + molybdate = Mo-molybdopterin + AMP + H(+)</text>
        <dbReference type="Rhea" id="RHEA:35047"/>
        <dbReference type="ChEBI" id="CHEBI:15378"/>
        <dbReference type="ChEBI" id="CHEBI:36264"/>
        <dbReference type="ChEBI" id="CHEBI:62727"/>
        <dbReference type="ChEBI" id="CHEBI:71302"/>
        <dbReference type="ChEBI" id="CHEBI:456215"/>
        <dbReference type="EC" id="2.10.1.1"/>
    </reaction>
</comment>
<evidence type="ECO:0000256" key="4">
    <source>
        <dbReference type="RuleBase" id="RU365090"/>
    </source>
</evidence>
<comment type="cofactor">
    <cofactor evidence="4">
        <name>Mg(2+)</name>
        <dbReference type="ChEBI" id="CHEBI:18420"/>
    </cofactor>
</comment>
<dbReference type="InterPro" id="IPR038987">
    <property type="entry name" value="MoeA-like"/>
</dbReference>